<dbReference type="Gene3D" id="1.10.10.10">
    <property type="entry name" value="Winged helix-like DNA-binding domain superfamily/Winged helix DNA-binding domain"/>
    <property type="match status" value="1"/>
</dbReference>
<proteinExistence type="predicted"/>
<evidence type="ECO:0000256" key="1">
    <source>
        <dbReference type="ARBA" id="ARBA00004496"/>
    </source>
</evidence>
<evidence type="ECO:0000256" key="2">
    <source>
        <dbReference type="ARBA" id="ARBA00022490"/>
    </source>
</evidence>
<dbReference type="InterPro" id="IPR039422">
    <property type="entry name" value="MarR/SlyA-like"/>
</dbReference>
<evidence type="ECO:0000259" key="6">
    <source>
        <dbReference type="PROSITE" id="PS50995"/>
    </source>
</evidence>
<evidence type="ECO:0000256" key="5">
    <source>
        <dbReference type="ARBA" id="ARBA00023163"/>
    </source>
</evidence>
<keyword evidence="5" id="KW-0804">Transcription</keyword>
<evidence type="ECO:0000313" key="8">
    <source>
        <dbReference type="Proteomes" id="UP001241603"/>
    </source>
</evidence>
<dbReference type="InterPro" id="IPR000835">
    <property type="entry name" value="HTH_MarR-typ"/>
</dbReference>
<reference evidence="7 8" key="1">
    <citation type="submission" date="2023-07" db="EMBL/GenBank/DDBJ databases">
        <title>Genomic Encyclopedia of Type Strains, Phase IV (KMG-IV): sequencing the most valuable type-strain genomes for metagenomic binning, comparative biology and taxonomic classification.</title>
        <authorList>
            <person name="Goeker M."/>
        </authorList>
    </citation>
    <scope>NUCLEOTIDE SEQUENCE [LARGE SCALE GENOMIC DNA]</scope>
    <source>
        <strain evidence="7 8">B6-8</strain>
    </source>
</reference>
<feature type="domain" description="HTH marR-type" evidence="6">
    <location>
        <begin position="14"/>
        <end position="144"/>
    </location>
</feature>
<keyword evidence="8" id="KW-1185">Reference proteome</keyword>
<dbReference type="RefSeq" id="WP_370877065.1">
    <property type="nucleotide sequence ID" value="NZ_JAPKNG010000001.1"/>
</dbReference>
<protein>
    <submittedName>
        <fullName evidence="7">DNA-binding MarR family transcriptional regulator</fullName>
    </submittedName>
</protein>
<accession>A0ABU0H163</accession>
<keyword evidence="2" id="KW-0963">Cytoplasm</keyword>
<name>A0ABU0H163_9HYPH</name>
<comment type="subcellular location">
    <subcellularLocation>
        <location evidence="1">Cytoplasm</location>
    </subcellularLocation>
</comment>
<dbReference type="InterPro" id="IPR055166">
    <property type="entry name" value="Transc_reg_Sar_Rot_HTH"/>
</dbReference>
<keyword evidence="4 7" id="KW-0238">DNA-binding</keyword>
<evidence type="ECO:0000256" key="4">
    <source>
        <dbReference type="ARBA" id="ARBA00023125"/>
    </source>
</evidence>
<dbReference type="InterPro" id="IPR036390">
    <property type="entry name" value="WH_DNA-bd_sf"/>
</dbReference>
<evidence type="ECO:0000313" key="7">
    <source>
        <dbReference type="EMBL" id="MDQ0436051.1"/>
    </source>
</evidence>
<dbReference type="PROSITE" id="PS50995">
    <property type="entry name" value="HTH_MARR_2"/>
    <property type="match status" value="1"/>
</dbReference>
<dbReference type="Pfam" id="PF22381">
    <property type="entry name" value="Staph_reg_Sar_Rot"/>
    <property type="match status" value="1"/>
</dbReference>
<dbReference type="GO" id="GO:0003677">
    <property type="term" value="F:DNA binding"/>
    <property type="evidence" value="ECO:0007669"/>
    <property type="project" value="UniProtKB-KW"/>
</dbReference>
<gene>
    <name evidence="7" type="ORF">QO014_000421</name>
</gene>
<dbReference type="EMBL" id="JAUSVO010000001">
    <property type="protein sequence ID" value="MDQ0436051.1"/>
    <property type="molecule type" value="Genomic_DNA"/>
</dbReference>
<evidence type="ECO:0000256" key="3">
    <source>
        <dbReference type="ARBA" id="ARBA00023015"/>
    </source>
</evidence>
<dbReference type="PANTHER" id="PTHR33164">
    <property type="entry name" value="TRANSCRIPTIONAL REGULATOR, MARR FAMILY"/>
    <property type="match status" value="1"/>
</dbReference>
<dbReference type="InterPro" id="IPR036388">
    <property type="entry name" value="WH-like_DNA-bd_sf"/>
</dbReference>
<organism evidence="7 8">
    <name type="scientific">Kaistia dalseonensis</name>
    <dbReference type="NCBI Taxonomy" id="410840"/>
    <lineage>
        <taxon>Bacteria</taxon>
        <taxon>Pseudomonadati</taxon>
        <taxon>Pseudomonadota</taxon>
        <taxon>Alphaproteobacteria</taxon>
        <taxon>Hyphomicrobiales</taxon>
        <taxon>Kaistiaceae</taxon>
        <taxon>Kaistia</taxon>
    </lineage>
</organism>
<comment type="caution">
    <text evidence="7">The sequence shown here is derived from an EMBL/GenBank/DDBJ whole genome shotgun (WGS) entry which is preliminary data.</text>
</comment>
<sequence length="155" mass="16823">MAQSATSHEGIGLDQMLCFAIYSTNGAFNRAYRPILDPLGLTYPQYLVLLALGEADEMTVGAIGARVFLESNTLTPLLKRLEAAGHIARRRDAADERQVRVSLTPQGRALLHDACAVTEDMAVSLRLSREQAEALRGAIVTLRDTLNTLSANRDG</sequence>
<dbReference type="SMART" id="SM00347">
    <property type="entry name" value="HTH_MARR"/>
    <property type="match status" value="1"/>
</dbReference>
<dbReference type="PANTHER" id="PTHR33164:SF5">
    <property type="entry name" value="ORGANIC HYDROPEROXIDE RESISTANCE TRANSCRIPTIONAL REGULATOR"/>
    <property type="match status" value="1"/>
</dbReference>
<dbReference type="Proteomes" id="UP001241603">
    <property type="component" value="Unassembled WGS sequence"/>
</dbReference>
<keyword evidence="3" id="KW-0805">Transcription regulation</keyword>
<dbReference type="SUPFAM" id="SSF46785">
    <property type="entry name" value="Winged helix' DNA-binding domain"/>
    <property type="match status" value="1"/>
</dbReference>